<keyword evidence="9 12" id="KW-0472">Membrane</keyword>
<accession>A0A369PVR1</accession>
<protein>
    <submittedName>
        <fullName evidence="14">Penicillin-binding protein</fullName>
    </submittedName>
</protein>
<keyword evidence="1" id="KW-1003">Cell membrane</keyword>
<organism evidence="14 15">
    <name type="scientific">Pedobacter chinensis</name>
    <dbReference type="NCBI Taxonomy" id="2282421"/>
    <lineage>
        <taxon>Bacteria</taxon>
        <taxon>Pseudomonadati</taxon>
        <taxon>Bacteroidota</taxon>
        <taxon>Sphingobacteriia</taxon>
        <taxon>Sphingobacteriales</taxon>
        <taxon>Sphingobacteriaceae</taxon>
        <taxon>Pedobacter</taxon>
    </lineage>
</organism>
<dbReference type="Pfam" id="PF00912">
    <property type="entry name" value="Transgly"/>
    <property type="match status" value="1"/>
</dbReference>
<evidence type="ECO:0000313" key="14">
    <source>
        <dbReference type="EMBL" id="RDC56751.1"/>
    </source>
</evidence>
<gene>
    <name evidence="14" type="ORF">DU508_05990</name>
</gene>
<dbReference type="PANTHER" id="PTHR30400">
    <property type="entry name" value="MONOFUNCTIONAL BIOSYNTHETIC PEPTIDOGLYCAN TRANSGLYCOSYLASE"/>
    <property type="match status" value="1"/>
</dbReference>
<evidence type="ECO:0000256" key="3">
    <source>
        <dbReference type="ARBA" id="ARBA00022676"/>
    </source>
</evidence>
<keyword evidence="15" id="KW-1185">Reference proteome</keyword>
<evidence type="ECO:0000256" key="6">
    <source>
        <dbReference type="ARBA" id="ARBA00022960"/>
    </source>
</evidence>
<name>A0A369PVR1_9SPHI</name>
<keyword evidence="7" id="KW-0573">Peptidoglycan synthesis</keyword>
<comment type="caution">
    <text evidence="14">The sequence shown here is derived from an EMBL/GenBank/DDBJ whole genome shotgun (WGS) entry which is preliminary data.</text>
</comment>
<evidence type="ECO:0000256" key="5">
    <source>
        <dbReference type="ARBA" id="ARBA00022692"/>
    </source>
</evidence>
<keyword evidence="8 12" id="KW-1133">Transmembrane helix</keyword>
<dbReference type="EMBL" id="QPKV01000003">
    <property type="protein sequence ID" value="RDC56751.1"/>
    <property type="molecule type" value="Genomic_DNA"/>
</dbReference>
<evidence type="ECO:0000259" key="13">
    <source>
        <dbReference type="Pfam" id="PF00912"/>
    </source>
</evidence>
<evidence type="ECO:0000256" key="12">
    <source>
        <dbReference type="SAM" id="Phobius"/>
    </source>
</evidence>
<dbReference type="InterPro" id="IPR023346">
    <property type="entry name" value="Lysozyme-like_dom_sf"/>
</dbReference>
<keyword evidence="10" id="KW-0961">Cell wall biogenesis/degradation</keyword>
<feature type="transmembrane region" description="Helical" evidence="12">
    <location>
        <begin position="12"/>
        <end position="35"/>
    </location>
</feature>
<reference evidence="14 15" key="1">
    <citation type="submission" date="2018-07" db="EMBL/GenBank/DDBJ databases">
        <title>Pedobacter sp. nov., isolated from soil.</title>
        <authorList>
            <person name="Zhou L.Y."/>
            <person name="Du Z.J."/>
        </authorList>
    </citation>
    <scope>NUCLEOTIDE SEQUENCE [LARGE SCALE GENOMIC DNA]</scope>
    <source>
        <strain evidence="14 15">JDX94</strain>
    </source>
</reference>
<evidence type="ECO:0000256" key="2">
    <source>
        <dbReference type="ARBA" id="ARBA00022519"/>
    </source>
</evidence>
<sequence>MRIPKIKISKKYLKIGAWILGVFLIVCLALGAIAYGKREALLKKMVAKAIVKADRDYDLEVKIGSAGFTGMSTVKMTNISVVPKDRDTLSNIGELSISVRLFPLIFGNVKLSEVKLNDGFVNVVLKDSTTNIDFILKRKKKDSTENTGKANLPEIANNLLNQVLYKIPDDMDVKNMVFRFNDHDTAKLSFATVATIDDGDLKSTINVNDGESTWHVDGLVKPGRKQLSFTAYADGKKLELPYINNKLHAKLSFDTLKTELKNAGYSGDDYKISGSWSVKNMLVNQPRIASNDIIVQSAKLDADVLVGPNYVALDSSSTAYLKNAEIHPYIKYTMGKNKIYELKLNAAEQDAQAVLDAFPQGLFESLDGLKVEGKVKYNLNFHLNTAIPDSVRFSSSLTPVNFKILQWGKTNLQKINGPFVYTPYEYGKPMRNITIGPSNPNFTPLNAISKNLINAVLTAEDPSFFTHNGFVEESIRKSIAVNFKEKKFKRGGSTISMQLVKNVYLSRQKTLARKAEEILIVWLIEHNHLISKQRMLEVYFNVIELGQNIYGIGEASRYYFGKQPADLTIGDGLFLASIVPMPKASMYKFMADGSLKPFMFNYFRFMGNIMARRGLTPPDTSGYGFYNVRLREGLRRYLAPDTAVIDTTVFDDDEEGMPPVIMQDKNKTLFDRLFGGTARKDTVIAKPADTTKSKKQLRQERREQRRREREQENGN</sequence>
<dbReference type="GO" id="GO:0009252">
    <property type="term" value="P:peptidoglycan biosynthetic process"/>
    <property type="evidence" value="ECO:0007669"/>
    <property type="project" value="UniProtKB-KW"/>
</dbReference>
<dbReference type="Gene3D" id="1.10.3810.10">
    <property type="entry name" value="Biosynthetic peptidoglycan transglycosylase-like"/>
    <property type="match status" value="1"/>
</dbReference>
<evidence type="ECO:0000256" key="10">
    <source>
        <dbReference type="ARBA" id="ARBA00023316"/>
    </source>
</evidence>
<keyword evidence="4" id="KW-0808">Transferase</keyword>
<dbReference type="OrthoDB" id="9766909at2"/>
<dbReference type="Proteomes" id="UP000253961">
    <property type="component" value="Unassembled WGS sequence"/>
</dbReference>
<dbReference type="GO" id="GO:0009274">
    <property type="term" value="C:peptidoglycan-based cell wall"/>
    <property type="evidence" value="ECO:0007669"/>
    <property type="project" value="InterPro"/>
</dbReference>
<evidence type="ECO:0000256" key="7">
    <source>
        <dbReference type="ARBA" id="ARBA00022984"/>
    </source>
</evidence>
<evidence type="ECO:0000313" key="15">
    <source>
        <dbReference type="Proteomes" id="UP000253961"/>
    </source>
</evidence>
<dbReference type="GO" id="GO:0071555">
    <property type="term" value="P:cell wall organization"/>
    <property type="evidence" value="ECO:0007669"/>
    <property type="project" value="UniProtKB-KW"/>
</dbReference>
<dbReference type="InterPro" id="IPR011812">
    <property type="entry name" value="Pep_trsgly"/>
</dbReference>
<dbReference type="GO" id="GO:0016763">
    <property type="term" value="F:pentosyltransferase activity"/>
    <property type="evidence" value="ECO:0007669"/>
    <property type="project" value="InterPro"/>
</dbReference>
<dbReference type="GO" id="GO:0016020">
    <property type="term" value="C:membrane"/>
    <property type="evidence" value="ECO:0007669"/>
    <property type="project" value="InterPro"/>
</dbReference>
<feature type="domain" description="Glycosyl transferase family 51" evidence="13">
    <location>
        <begin position="436"/>
        <end position="585"/>
    </location>
</feature>
<dbReference type="RefSeq" id="WP_115401939.1">
    <property type="nucleotide sequence ID" value="NZ_QPKV01000003.1"/>
</dbReference>
<keyword evidence="5 12" id="KW-0812">Transmembrane</keyword>
<dbReference type="GO" id="GO:0008360">
    <property type="term" value="P:regulation of cell shape"/>
    <property type="evidence" value="ECO:0007669"/>
    <property type="project" value="UniProtKB-KW"/>
</dbReference>
<evidence type="ECO:0000256" key="9">
    <source>
        <dbReference type="ARBA" id="ARBA00023136"/>
    </source>
</evidence>
<dbReference type="InterPro" id="IPR036950">
    <property type="entry name" value="PBP_transglycosylase"/>
</dbReference>
<dbReference type="PANTHER" id="PTHR30400:SF0">
    <property type="entry name" value="BIOSYNTHETIC PEPTIDOGLYCAN TRANSGLYCOSYLASE"/>
    <property type="match status" value="1"/>
</dbReference>
<proteinExistence type="predicted"/>
<evidence type="ECO:0000256" key="8">
    <source>
        <dbReference type="ARBA" id="ARBA00022989"/>
    </source>
</evidence>
<dbReference type="SUPFAM" id="SSF53955">
    <property type="entry name" value="Lysozyme-like"/>
    <property type="match status" value="1"/>
</dbReference>
<keyword evidence="6" id="KW-0133">Cell shape</keyword>
<feature type="region of interest" description="Disordered" evidence="11">
    <location>
        <begin position="682"/>
        <end position="715"/>
    </location>
</feature>
<keyword evidence="3" id="KW-0328">Glycosyltransferase</keyword>
<dbReference type="InterPro" id="IPR001264">
    <property type="entry name" value="Glyco_trans_51"/>
</dbReference>
<evidence type="ECO:0000256" key="4">
    <source>
        <dbReference type="ARBA" id="ARBA00022679"/>
    </source>
</evidence>
<evidence type="ECO:0000256" key="11">
    <source>
        <dbReference type="SAM" id="MobiDB-lite"/>
    </source>
</evidence>
<evidence type="ECO:0000256" key="1">
    <source>
        <dbReference type="ARBA" id="ARBA00022475"/>
    </source>
</evidence>
<dbReference type="AlphaFoldDB" id="A0A369PVR1"/>
<keyword evidence="2" id="KW-0997">Cell inner membrane</keyword>